<dbReference type="Gene3D" id="3.40.309.10">
    <property type="entry name" value="Aldehyde Dehydrogenase, Chain A, domain 2"/>
    <property type="match status" value="1"/>
</dbReference>
<comment type="catalytic activity">
    <reaction evidence="4 5">
        <text>L-glutamate 5-semialdehyde + NAD(+) + H2O = L-glutamate + NADH + 2 H(+)</text>
        <dbReference type="Rhea" id="RHEA:30235"/>
        <dbReference type="ChEBI" id="CHEBI:15377"/>
        <dbReference type="ChEBI" id="CHEBI:15378"/>
        <dbReference type="ChEBI" id="CHEBI:29985"/>
        <dbReference type="ChEBI" id="CHEBI:57540"/>
        <dbReference type="ChEBI" id="CHEBI:57945"/>
        <dbReference type="ChEBI" id="CHEBI:58066"/>
        <dbReference type="EC" id="1.2.1.88"/>
    </reaction>
</comment>
<dbReference type="InterPro" id="IPR016162">
    <property type="entry name" value="Ald_DH_N"/>
</dbReference>
<organism evidence="10 11">
    <name type="scientific">Nitrosomonas eutropha</name>
    <dbReference type="NCBI Taxonomy" id="916"/>
    <lineage>
        <taxon>Bacteria</taxon>
        <taxon>Pseudomonadati</taxon>
        <taxon>Pseudomonadota</taxon>
        <taxon>Betaproteobacteria</taxon>
        <taxon>Nitrosomonadales</taxon>
        <taxon>Nitrosomonadaceae</taxon>
        <taxon>Nitrosomonas</taxon>
    </lineage>
</organism>
<name>A0ABX5M3C7_9PROT</name>
<feature type="domain" description="Aldehyde dehydrogenase" evidence="6">
    <location>
        <begin position="565"/>
        <end position="1023"/>
    </location>
</feature>
<dbReference type="InterPro" id="IPR029041">
    <property type="entry name" value="FAD-linked_oxidoreductase-like"/>
</dbReference>
<dbReference type="PIRSF" id="PIRSF000197">
    <property type="entry name" value="Bifunct_PutA"/>
    <property type="match status" value="1"/>
</dbReference>
<dbReference type="InterPro" id="IPR050485">
    <property type="entry name" value="Proline_metab_enzyme"/>
</dbReference>
<evidence type="ECO:0000259" key="9">
    <source>
        <dbReference type="Pfam" id="PF18327"/>
    </source>
</evidence>
<dbReference type="SUPFAM" id="SSF81935">
    <property type="entry name" value="N-terminal domain of bifunctional PutA protein"/>
    <property type="match status" value="1"/>
</dbReference>
<dbReference type="InterPro" id="IPR024089">
    <property type="entry name" value="PRODH_PutA_dom_I/II"/>
</dbReference>
<dbReference type="Gene3D" id="1.20.5.460">
    <property type="entry name" value="Single helix bin"/>
    <property type="match status" value="1"/>
</dbReference>
<evidence type="ECO:0000256" key="4">
    <source>
        <dbReference type="ARBA" id="ARBA00048142"/>
    </source>
</evidence>
<evidence type="ECO:0000256" key="3">
    <source>
        <dbReference type="ARBA" id="ARBA00023027"/>
    </source>
</evidence>
<keyword evidence="5" id="KW-0642">Proline metabolism</keyword>
<evidence type="ECO:0000313" key="11">
    <source>
        <dbReference type="Proteomes" id="UP000247780"/>
    </source>
</evidence>
<comment type="function">
    <text evidence="5">Oxidizes proline to glutamate for use as a carbon and nitrogen source.</text>
</comment>
<dbReference type="SUPFAM" id="SSF51730">
    <property type="entry name" value="FAD-linked oxidoreductase"/>
    <property type="match status" value="1"/>
</dbReference>
<keyword evidence="11" id="KW-1185">Reference proteome</keyword>
<dbReference type="PROSITE" id="PS00070">
    <property type="entry name" value="ALDEHYDE_DEHYDR_CYS"/>
    <property type="match status" value="1"/>
</dbReference>
<dbReference type="Pfam" id="PF14850">
    <property type="entry name" value="Pro_dh-DNA_bdg"/>
    <property type="match status" value="1"/>
</dbReference>
<dbReference type="CDD" id="cd07125">
    <property type="entry name" value="ALDH_PutA-P5CDH"/>
    <property type="match status" value="1"/>
</dbReference>
<evidence type="ECO:0000259" key="7">
    <source>
        <dbReference type="Pfam" id="PF01619"/>
    </source>
</evidence>
<dbReference type="InterPro" id="IPR024090">
    <property type="entry name" value="PRODH_PutA_dom_I"/>
</dbReference>
<comment type="catalytic activity">
    <reaction evidence="5">
        <text>L-proline + a quinone = (S)-1-pyrroline-5-carboxylate + a quinol + H(+)</text>
        <dbReference type="Rhea" id="RHEA:23784"/>
        <dbReference type="ChEBI" id="CHEBI:15378"/>
        <dbReference type="ChEBI" id="CHEBI:17388"/>
        <dbReference type="ChEBI" id="CHEBI:24646"/>
        <dbReference type="ChEBI" id="CHEBI:60039"/>
        <dbReference type="ChEBI" id="CHEBI:132124"/>
        <dbReference type="EC" id="1.5.5.2"/>
    </reaction>
</comment>
<dbReference type="Pfam" id="PF00171">
    <property type="entry name" value="Aldedh"/>
    <property type="match status" value="1"/>
</dbReference>
<sequence length="1050" mass="114437">MRIHPARAAMAHLYLCDETEAVNALIPRARLSAMERAATEALARDLVQRMRMQRWRGGLNMFLHQYALSTEEGVALMCLAEALLRVPDAETQDRLIRDKIGSVHWEKHLGQSSSLFVNASTWALMLTGRVVRLGEGRSDWTNIFSRMVQRSGKPVIRQAMSAAMRIMGRQFVLGCTIEEALRRGTEAARRGYRFSFDMLGEAAVTREDAERYARVYAGAIAAITSHEARKEAQHGDIFARNSISVKLSALHPRLEYVKAERVLAEILPQLMPLCQAACKARIGFTIDAEEADRLDLQLDIFEALSRTRELAGWEGLGLAVQTYQKRAPAVIDWLAAIAREHKRRIPVRLVKGAYWDSEIKRAQELGIDGFPVFTRKASTDVSYLACARMLLADRSAFFPMFATHNAHTLAAVKVLAGNRSDYEFQRLHGMGEELYDQAVGADHSGVQCRIYAPVGPHKDLLAYLVRRLLENGASTSFVNRFADNKMPIASIIADPVDQIEAMSAKPHPHIPLPKNLFTDRKNSRGLLISDPAQARLLLNAVAAAIEHGFEARPLIGGEPYPGEGAAVFDPALHSRQVGTVLNATPDMVTRAASTAAAAQGAWDRLGGVRRAEILERAADLFERDMAVLIALCVREAGKTVSNALADVREAIDFLRYYAGIARADFAEPKVMPGPTGERNELSLHGRGVFAAISPWNFPVAIFTGQVASALAAGNSVLAKPAERTSLAAYTAIQLMHEAGVPGEVLHFLPGSGRVIGTAMVRHPATTGVVFTGGTDTGHVINRMLAERAGPIVPFIAETGGLNALIADSTALPEQLVRDVLTSAFDSAGQRCSALRVLFLQEDIAERVISLIRGAMAELRIGDPMKLDTDIGPVIDGNSLAKLEAHAKRMSREAGFIAEAPLSDETRDGFFFAPRAYEIDAISRIEREVFGPILHVIRFKATRLDKVCEAINATGYGLTLGVHTRIQETVDFIRARVRIGNLYVNRNQIGAVVGVQPFGGEGLSGTGPKAGGSHYLHRFAVERTVCINTAATGGNTALLSLDEVACRGRDS</sequence>
<dbReference type="Proteomes" id="UP000247780">
    <property type="component" value="Unassembled WGS sequence"/>
</dbReference>
<dbReference type="InterPro" id="IPR016161">
    <property type="entry name" value="Ald_DH/histidinol_DH"/>
</dbReference>
<feature type="domain" description="Proline dehydrogenase" evidence="7">
    <location>
        <begin position="181"/>
        <end position="480"/>
    </location>
</feature>
<keyword evidence="5" id="KW-0804">Transcription</keyword>
<keyword evidence="5" id="KW-0678">Repressor</keyword>
<keyword evidence="5" id="KW-0274">FAD</keyword>
<dbReference type="InterPro" id="IPR015590">
    <property type="entry name" value="Aldehyde_DH_dom"/>
</dbReference>
<dbReference type="NCBIfam" id="NF008869">
    <property type="entry name" value="PRK11904.1"/>
    <property type="match status" value="1"/>
</dbReference>
<dbReference type="Pfam" id="PF18327">
    <property type="entry name" value="PRODH"/>
    <property type="match status" value="1"/>
</dbReference>
<dbReference type="InterPro" id="IPR005933">
    <property type="entry name" value="PutA_C"/>
</dbReference>
<dbReference type="NCBIfam" id="TIGR01238">
    <property type="entry name" value="D1pyr5carbox3"/>
    <property type="match status" value="1"/>
</dbReference>
<comment type="caution">
    <text evidence="10">The sequence shown here is derived from an EMBL/GenBank/DDBJ whole genome shotgun (WGS) entry which is preliminary data.</text>
</comment>
<dbReference type="InterPro" id="IPR002872">
    <property type="entry name" value="Proline_DH_dom"/>
</dbReference>
<protein>
    <recommendedName>
        <fullName evidence="5">Bifunctional protein PutA</fullName>
    </recommendedName>
    <domain>
        <recommendedName>
            <fullName evidence="5">Proline dehydrogenase</fullName>
            <ecNumber evidence="5">1.5.5.2</ecNumber>
        </recommendedName>
        <alternativeName>
            <fullName evidence="5">Proline oxidase</fullName>
        </alternativeName>
    </domain>
    <domain>
        <recommendedName>
            <fullName evidence="5">Delta-1-pyrroline-5-carboxylate dehydrogenase</fullName>
            <shortName evidence="5">P5C dehydrogenase</shortName>
            <ecNumber evidence="5">1.2.1.88</ecNumber>
        </recommendedName>
        <alternativeName>
            <fullName evidence="5">L-glutamate gamma-semialdehyde dehydrogenase</fullName>
        </alternativeName>
    </domain>
</protein>
<dbReference type="InterPro" id="IPR024082">
    <property type="entry name" value="PRODH_PutA_dom_II"/>
</dbReference>
<dbReference type="RefSeq" id="WP_011634894.1">
    <property type="nucleotide sequence ID" value="NZ_QICQ01000052.1"/>
</dbReference>
<dbReference type="Gene3D" id="3.40.605.10">
    <property type="entry name" value="Aldehyde Dehydrogenase, Chain A, domain 1"/>
    <property type="match status" value="1"/>
</dbReference>
<comment type="similarity">
    <text evidence="5">In the C-terminal section; belongs to the aldehyde dehydrogenase family.</text>
</comment>
<keyword evidence="5" id="KW-0805">Transcription regulation</keyword>
<keyword evidence="5" id="KW-0238">DNA-binding</keyword>
<dbReference type="PANTHER" id="PTHR42862">
    <property type="entry name" value="DELTA-1-PYRROLINE-5-CARBOXYLATE DEHYDROGENASE 1, ISOFORM A-RELATED"/>
    <property type="match status" value="1"/>
</dbReference>
<comment type="pathway">
    <text evidence="1 5">Amino-acid degradation; L-proline degradation into L-glutamate; L-glutamate from L-proline: step 2/2.</text>
</comment>
<dbReference type="Gene3D" id="3.20.20.220">
    <property type="match status" value="1"/>
</dbReference>
<keyword evidence="5" id="KW-0285">Flavoprotein</keyword>
<keyword evidence="2 5" id="KW-0560">Oxidoreductase</keyword>
<dbReference type="InterPro" id="IPR016163">
    <property type="entry name" value="Ald_DH_C"/>
</dbReference>
<evidence type="ECO:0000256" key="5">
    <source>
        <dbReference type="PIRNR" id="PIRNR000197"/>
    </source>
</evidence>
<comment type="cofactor">
    <cofactor evidence="5">
        <name>FAD</name>
        <dbReference type="ChEBI" id="CHEBI:57692"/>
    </cofactor>
</comment>
<evidence type="ECO:0000313" key="10">
    <source>
        <dbReference type="EMBL" id="PXV73808.1"/>
    </source>
</evidence>
<dbReference type="InterPro" id="IPR041349">
    <property type="entry name" value="PRODH"/>
</dbReference>
<accession>A0ABX5M3C7</accession>
<evidence type="ECO:0000259" key="8">
    <source>
        <dbReference type="Pfam" id="PF14850"/>
    </source>
</evidence>
<dbReference type="PANTHER" id="PTHR42862:SF1">
    <property type="entry name" value="DELTA-1-PYRROLINE-5-CARBOXYLATE DEHYDROGENASE 2, ISOFORM A-RELATED"/>
    <property type="match status" value="1"/>
</dbReference>
<feature type="domain" description="Proline dehydrogenase PutA" evidence="8">
    <location>
        <begin position="59"/>
        <end position="171"/>
    </location>
</feature>
<dbReference type="InterPro" id="IPR016160">
    <property type="entry name" value="Ald_DH_CS_CYS"/>
</dbReference>
<reference evidence="10 11" key="1">
    <citation type="submission" date="2018-04" db="EMBL/GenBank/DDBJ databases">
        <title>Active sludge and wastewater microbial communities from Klosterneuburg, Austria.</title>
        <authorList>
            <person name="Wagner M."/>
        </authorList>
    </citation>
    <scope>NUCLEOTIDE SEQUENCE [LARGE SCALE GENOMIC DNA]</scope>
    <source>
        <strain evidence="10 11">Nm 57</strain>
    </source>
</reference>
<evidence type="ECO:0000256" key="2">
    <source>
        <dbReference type="ARBA" id="ARBA00023002"/>
    </source>
</evidence>
<dbReference type="EC" id="1.2.1.88" evidence="5"/>
<dbReference type="Pfam" id="PF01619">
    <property type="entry name" value="Pro_dh"/>
    <property type="match status" value="1"/>
</dbReference>
<comment type="similarity">
    <text evidence="5">In the N-terminal section; belongs to the proline dehydrogenase family.</text>
</comment>
<evidence type="ECO:0000259" key="6">
    <source>
        <dbReference type="Pfam" id="PF00171"/>
    </source>
</evidence>
<dbReference type="SUPFAM" id="SSF53720">
    <property type="entry name" value="ALDH-like"/>
    <property type="match status" value="1"/>
</dbReference>
<dbReference type="InterPro" id="IPR025703">
    <property type="entry name" value="Bifunct_PutA"/>
</dbReference>
<dbReference type="EMBL" id="QICQ01000052">
    <property type="protein sequence ID" value="PXV73808.1"/>
    <property type="molecule type" value="Genomic_DNA"/>
</dbReference>
<evidence type="ECO:0000256" key="1">
    <source>
        <dbReference type="ARBA" id="ARBA00004786"/>
    </source>
</evidence>
<proteinExistence type="inferred from homology"/>
<dbReference type="Gene3D" id="1.20.5.550">
    <property type="entry name" value="Single Helix bin"/>
    <property type="match status" value="1"/>
</dbReference>
<comment type="pathway">
    <text evidence="5">Amino-acid degradation; L-proline degradation into L-glutamate; L-glutamate from L-proline: step 1/2.</text>
</comment>
<feature type="domain" description="Proline utilization A proline dehydrogenase N-terminal" evidence="9">
    <location>
        <begin position="5"/>
        <end position="51"/>
    </location>
</feature>
<gene>
    <name evidence="10" type="ORF">C8R14_1524</name>
</gene>
<keyword evidence="3 5" id="KW-0520">NAD</keyword>
<dbReference type="EC" id="1.5.5.2" evidence="5"/>